<organism evidence="10 11">
    <name type="scientific">Serendipita vermifera MAFF 305830</name>
    <dbReference type="NCBI Taxonomy" id="933852"/>
    <lineage>
        <taxon>Eukaryota</taxon>
        <taxon>Fungi</taxon>
        <taxon>Dikarya</taxon>
        <taxon>Basidiomycota</taxon>
        <taxon>Agaricomycotina</taxon>
        <taxon>Agaricomycetes</taxon>
        <taxon>Sebacinales</taxon>
        <taxon>Serendipitaceae</taxon>
        <taxon>Serendipita</taxon>
    </lineage>
</organism>
<comment type="similarity">
    <text evidence="2 7">Belongs to the class-V pyridoxal-phosphate-dependent aminotransferase family.</text>
</comment>
<dbReference type="FunFam" id="3.90.1150.10:FF:000049">
    <property type="entry name" value="Alanine-glyoxylate aminotransferase 1"/>
    <property type="match status" value="1"/>
</dbReference>
<keyword evidence="5" id="KW-0808">Transferase</keyword>
<feature type="domain" description="Aminotransferase class V" evidence="9">
    <location>
        <begin position="74"/>
        <end position="391"/>
    </location>
</feature>
<dbReference type="AlphaFoldDB" id="A0A0C2X3T5"/>
<evidence type="ECO:0000313" key="10">
    <source>
        <dbReference type="EMBL" id="KIM32858.1"/>
    </source>
</evidence>
<keyword evidence="11" id="KW-1185">Reference proteome</keyword>
<evidence type="ECO:0000256" key="6">
    <source>
        <dbReference type="ARBA" id="ARBA00022898"/>
    </source>
</evidence>
<dbReference type="STRING" id="933852.A0A0C2X3T5"/>
<evidence type="ECO:0000256" key="4">
    <source>
        <dbReference type="ARBA" id="ARBA00022576"/>
    </source>
</evidence>
<dbReference type="HOGENOM" id="CLU_027686_5_2_1"/>
<evidence type="ECO:0000256" key="3">
    <source>
        <dbReference type="ARBA" id="ARBA00013049"/>
    </source>
</evidence>
<protein>
    <recommendedName>
        <fullName evidence="3">alanine--glyoxylate transaminase</fullName>
        <ecNumber evidence="3">2.6.1.44</ecNumber>
    </recommendedName>
</protein>
<dbReference type="InterPro" id="IPR000192">
    <property type="entry name" value="Aminotrans_V_dom"/>
</dbReference>
<dbReference type="InterPro" id="IPR015421">
    <property type="entry name" value="PyrdxlP-dep_Trfase_major"/>
</dbReference>
<gene>
    <name evidence="10" type="ORF">M408DRAFT_187835</name>
</gene>
<accession>A0A0C2X3T5</accession>
<keyword evidence="6" id="KW-0663">Pyridoxal phosphate</keyword>
<dbReference type="SUPFAM" id="SSF53383">
    <property type="entry name" value="PLP-dependent transferases"/>
    <property type="match status" value="1"/>
</dbReference>
<comment type="cofactor">
    <cofactor evidence="1 8">
        <name>pyridoxal 5'-phosphate</name>
        <dbReference type="ChEBI" id="CHEBI:597326"/>
    </cofactor>
</comment>
<evidence type="ECO:0000256" key="5">
    <source>
        <dbReference type="ARBA" id="ARBA00022679"/>
    </source>
</evidence>
<reference evidence="11" key="2">
    <citation type="submission" date="2015-01" db="EMBL/GenBank/DDBJ databases">
        <title>Evolutionary Origins and Diversification of the Mycorrhizal Mutualists.</title>
        <authorList>
            <consortium name="DOE Joint Genome Institute"/>
            <consortium name="Mycorrhizal Genomics Consortium"/>
            <person name="Kohler A."/>
            <person name="Kuo A."/>
            <person name="Nagy L.G."/>
            <person name="Floudas D."/>
            <person name="Copeland A."/>
            <person name="Barry K.W."/>
            <person name="Cichocki N."/>
            <person name="Veneault-Fourrey C."/>
            <person name="LaButti K."/>
            <person name="Lindquist E.A."/>
            <person name="Lipzen A."/>
            <person name="Lundell T."/>
            <person name="Morin E."/>
            <person name="Murat C."/>
            <person name="Riley R."/>
            <person name="Ohm R."/>
            <person name="Sun H."/>
            <person name="Tunlid A."/>
            <person name="Henrissat B."/>
            <person name="Grigoriev I.V."/>
            <person name="Hibbett D.S."/>
            <person name="Martin F."/>
        </authorList>
    </citation>
    <scope>NUCLEOTIDE SEQUENCE [LARGE SCALE GENOMIC DNA]</scope>
    <source>
        <strain evidence="11">MAFF 305830</strain>
    </source>
</reference>
<keyword evidence="4" id="KW-0032">Aminotransferase</keyword>
<evidence type="ECO:0000256" key="7">
    <source>
        <dbReference type="RuleBase" id="RU004075"/>
    </source>
</evidence>
<dbReference type="InterPro" id="IPR020578">
    <property type="entry name" value="Aminotrans_V_PyrdxlP_BS"/>
</dbReference>
<dbReference type="FunFam" id="3.40.640.10:FF:000027">
    <property type="entry name" value="Serine--pyruvate aminotransferase, mitochondrial"/>
    <property type="match status" value="1"/>
</dbReference>
<dbReference type="InterPro" id="IPR015424">
    <property type="entry name" value="PyrdxlP-dep_Trfase"/>
</dbReference>
<sequence length="456" mass="49400">MQGRLLIQSSRRLASSSGRLCVGTRHLLHPHISVISHNCVLNQRSMSQSTGFKQGPHKLLVIPGPIEVHDDVLFANAHSSVSHVSPDFIPVFGDCIRMTRDVLFTRTGQPFIVAGSGTLGWDEVASNLVEPGESALVLHSGYFGDSFADCLETYGAKVTQIKAPIGSAVQIDDLKTALQQKKYKVVTVTHVDTSTGVLSDIKAVAKAVQEVSPETLVIVDGVCSVASEEIKFDEWGLDVVLTASQKGLGTPPGLSLLVASERAIQTFEQRRTPVTSYYASWKRWLPIMKAYEAGTAAYFATPPVNLIYAFNTSLKQITQSSISVDDRIRLHREASRKVKEAATSLGLKQLATDPAFAANGMTALYFPDGIVAGQVLPKLLQEDIVVAGGLHKDIREKYFRIGHMGITAVDSSRGDIDKIVAALKKVIPEATGVVNKTLGAYSYNERAEAMQARSRL</sequence>
<dbReference type="GO" id="GO:0019265">
    <property type="term" value="P:glycine biosynthetic process, by transamination of glyoxylate"/>
    <property type="evidence" value="ECO:0007669"/>
    <property type="project" value="TreeGrafter"/>
</dbReference>
<dbReference type="InterPro" id="IPR015422">
    <property type="entry name" value="PyrdxlP-dep_Trfase_small"/>
</dbReference>
<dbReference type="GO" id="GO:0008453">
    <property type="term" value="F:alanine-glyoxylate transaminase activity"/>
    <property type="evidence" value="ECO:0007669"/>
    <property type="project" value="UniProtKB-EC"/>
</dbReference>
<dbReference type="OrthoDB" id="7403325at2759"/>
<dbReference type="PANTHER" id="PTHR21152:SF24">
    <property type="entry name" value="ALANINE--GLYOXYLATE AMINOTRANSFERASE 1"/>
    <property type="match status" value="1"/>
</dbReference>
<evidence type="ECO:0000313" key="11">
    <source>
        <dbReference type="Proteomes" id="UP000054097"/>
    </source>
</evidence>
<dbReference type="PROSITE" id="PS00595">
    <property type="entry name" value="AA_TRANSFER_CLASS_5"/>
    <property type="match status" value="1"/>
</dbReference>
<dbReference type="PANTHER" id="PTHR21152">
    <property type="entry name" value="AMINOTRANSFERASE CLASS V"/>
    <property type="match status" value="1"/>
</dbReference>
<dbReference type="Pfam" id="PF00266">
    <property type="entry name" value="Aminotran_5"/>
    <property type="match status" value="1"/>
</dbReference>
<dbReference type="Gene3D" id="3.40.640.10">
    <property type="entry name" value="Type I PLP-dependent aspartate aminotransferase-like (Major domain)"/>
    <property type="match status" value="1"/>
</dbReference>
<dbReference type="Proteomes" id="UP000054097">
    <property type="component" value="Unassembled WGS sequence"/>
</dbReference>
<dbReference type="EC" id="2.6.1.44" evidence="3"/>
<dbReference type="EMBL" id="KN824279">
    <property type="protein sequence ID" value="KIM32858.1"/>
    <property type="molecule type" value="Genomic_DNA"/>
</dbReference>
<proteinExistence type="inferred from homology"/>
<reference evidence="10 11" key="1">
    <citation type="submission" date="2014-04" db="EMBL/GenBank/DDBJ databases">
        <authorList>
            <consortium name="DOE Joint Genome Institute"/>
            <person name="Kuo A."/>
            <person name="Zuccaro A."/>
            <person name="Kohler A."/>
            <person name="Nagy L.G."/>
            <person name="Floudas D."/>
            <person name="Copeland A."/>
            <person name="Barry K.W."/>
            <person name="Cichocki N."/>
            <person name="Veneault-Fourrey C."/>
            <person name="LaButti K."/>
            <person name="Lindquist E.A."/>
            <person name="Lipzen A."/>
            <person name="Lundell T."/>
            <person name="Morin E."/>
            <person name="Murat C."/>
            <person name="Sun H."/>
            <person name="Tunlid A."/>
            <person name="Henrissat B."/>
            <person name="Grigoriev I.V."/>
            <person name="Hibbett D.S."/>
            <person name="Martin F."/>
            <person name="Nordberg H.P."/>
            <person name="Cantor M.N."/>
            <person name="Hua S.X."/>
        </authorList>
    </citation>
    <scope>NUCLEOTIDE SEQUENCE [LARGE SCALE GENOMIC DNA]</scope>
    <source>
        <strain evidence="10 11">MAFF 305830</strain>
    </source>
</reference>
<dbReference type="GO" id="GO:0004760">
    <property type="term" value="F:L-serine-pyruvate transaminase activity"/>
    <property type="evidence" value="ECO:0007669"/>
    <property type="project" value="TreeGrafter"/>
</dbReference>
<evidence type="ECO:0000259" key="9">
    <source>
        <dbReference type="Pfam" id="PF00266"/>
    </source>
</evidence>
<evidence type="ECO:0000256" key="1">
    <source>
        <dbReference type="ARBA" id="ARBA00001933"/>
    </source>
</evidence>
<dbReference type="Gene3D" id="3.90.1150.10">
    <property type="entry name" value="Aspartate Aminotransferase, domain 1"/>
    <property type="match status" value="1"/>
</dbReference>
<evidence type="ECO:0000256" key="8">
    <source>
        <dbReference type="RuleBase" id="RU004504"/>
    </source>
</evidence>
<dbReference type="GO" id="GO:0005777">
    <property type="term" value="C:peroxisome"/>
    <property type="evidence" value="ECO:0007669"/>
    <property type="project" value="TreeGrafter"/>
</dbReference>
<evidence type="ECO:0000256" key="2">
    <source>
        <dbReference type="ARBA" id="ARBA00009236"/>
    </source>
</evidence>
<name>A0A0C2X3T5_SERVB</name>